<feature type="transmembrane region" description="Helical" evidence="5">
    <location>
        <begin position="876"/>
        <end position="894"/>
    </location>
</feature>
<sequence length="1002" mass="114143">MKHSKKGRARRKNPSDPNVDGKRRATTMKRVHMARKRGERIPVTFDEKGQPEGKHGDELMSWIGVLAREHIPIWIQDWRSRDLDGLKDITWKETVTSFTVDEFFRTTCIKSCGEAARNFRHDLYNTFVKGFLTEENVWTRPQKVIDNYPNIEEEDWVKFVQYRTSSQFQQLSDHGSEIRTNNKYSSRGGRDGYRKLDQEKFKKTGIWEKRDGLWLEQQIGLDGELKDPACKKVSELIMEYNTQESQGTFESVGTSDVLSQALSRPEHKGRVRGQSKFALVRDLCANKDVAPSVDPNKASCSAQEKQHGVSDPPTMPVDSQECKLYIFDEVQCGQLLVAFGRAWLESLPTDTVHGIPLGEGNMRVSINVPKLKKSPLPIPTYEATTVEDAINGFVAWPKTLVELDTKVQQGVQQQQPLFDFNSMNMEMRPLAYYAHSLMRQDIYEFINLQEISANCLLVYMRYLEELCRINGQMEKFAFVSPTLISPVRTDTEDAGMRDRADNLISFLRDAPKRRLYLVPHNRGRHWVLGVIDPWEDLVLYFDPLREKKRDDFTELMNMALSDWKIMAGEGIRRRQDYKTKISNRPCPLQEGSVECGYFILGFMRDIVLNGIDVKKEFMLHEKVIERIFKRSASKGKVKVENSRKLATEPIDLDVGSPKSSSTIRPLKRKRAGVNLHWHPKWEQTYFGHSNPGQDYEMLDYVSCVADNYVVLAERKLASYVYAVGKYGNRCCFENLTPHNLALLSKQSSFAYLAMCDASSSKSLPIARALITHHLRTSNMSQHMAGHHKERTPHASSFEEFGPWFELDRAGRSNHSMAARHGTYTYAISVVVLAERKLIIYVYADLEAASALGSGLLTQAALDLLMGLDPNKLVKTFSGYLVQLGLVLAYLFAYFKSIQANKNLKIIGLQEKLIQQLEEEASDQYAVDYSRTHLISLCSFRDGQLVLAEAEAKIAKLADIMFNVEEEEEPKQANSEVAGVSGQLKKDTIESTPEVEPKNGQAD</sequence>
<keyword evidence="5" id="KW-0812">Transmembrane</keyword>
<keyword evidence="5" id="KW-0472">Membrane</keyword>
<keyword evidence="2" id="KW-0645">Protease</keyword>
<dbReference type="Pfam" id="PF26133">
    <property type="entry name" value="DUF8039"/>
    <property type="match status" value="1"/>
</dbReference>
<feature type="region of interest" description="Disordered" evidence="4">
    <location>
        <begin position="1"/>
        <end position="27"/>
    </location>
</feature>
<dbReference type="GO" id="GO:0008234">
    <property type="term" value="F:cysteine-type peptidase activity"/>
    <property type="evidence" value="ECO:0007669"/>
    <property type="project" value="InterPro"/>
</dbReference>
<dbReference type="Gene3D" id="3.40.395.10">
    <property type="entry name" value="Adenoviral Proteinase, Chain A"/>
    <property type="match status" value="1"/>
</dbReference>
<feature type="region of interest" description="Disordered" evidence="4">
    <location>
        <begin position="966"/>
        <end position="1002"/>
    </location>
</feature>
<accession>A0AA88DZX6</accession>
<dbReference type="EMBL" id="BTGU01000210">
    <property type="protein sequence ID" value="GMN65081.1"/>
    <property type="molecule type" value="Genomic_DNA"/>
</dbReference>
<comment type="similarity">
    <text evidence="1">Belongs to the peptidase C48 family.</text>
</comment>
<gene>
    <name evidence="7" type="ORF">TIFTF001_034146</name>
</gene>
<protein>
    <recommendedName>
        <fullName evidence="6">Ubiquitin-like protease family profile domain-containing protein</fullName>
    </recommendedName>
</protein>
<evidence type="ECO:0000259" key="6">
    <source>
        <dbReference type="PROSITE" id="PS50600"/>
    </source>
</evidence>
<dbReference type="PROSITE" id="PS50600">
    <property type="entry name" value="ULP_PROTEASE"/>
    <property type="match status" value="1"/>
</dbReference>
<keyword evidence="3" id="KW-0378">Hydrolase</keyword>
<evidence type="ECO:0000256" key="4">
    <source>
        <dbReference type="SAM" id="MobiDB-lite"/>
    </source>
</evidence>
<evidence type="ECO:0000256" key="2">
    <source>
        <dbReference type="ARBA" id="ARBA00022670"/>
    </source>
</evidence>
<reference evidence="7" key="1">
    <citation type="submission" date="2023-07" db="EMBL/GenBank/DDBJ databases">
        <title>draft genome sequence of fig (Ficus carica).</title>
        <authorList>
            <person name="Takahashi T."/>
            <person name="Nishimura K."/>
        </authorList>
    </citation>
    <scope>NUCLEOTIDE SEQUENCE</scope>
</reference>
<feature type="region of interest" description="Disordered" evidence="4">
    <location>
        <begin position="294"/>
        <end position="314"/>
    </location>
</feature>
<evidence type="ECO:0000256" key="3">
    <source>
        <dbReference type="ARBA" id="ARBA00022801"/>
    </source>
</evidence>
<dbReference type="InterPro" id="IPR003653">
    <property type="entry name" value="Peptidase_C48_C"/>
</dbReference>
<dbReference type="Pfam" id="PF02902">
    <property type="entry name" value="Peptidase_C48"/>
    <property type="match status" value="1"/>
</dbReference>
<evidence type="ECO:0000313" key="7">
    <source>
        <dbReference type="EMBL" id="GMN65081.1"/>
    </source>
</evidence>
<organism evidence="7 8">
    <name type="scientific">Ficus carica</name>
    <name type="common">Common fig</name>
    <dbReference type="NCBI Taxonomy" id="3494"/>
    <lineage>
        <taxon>Eukaryota</taxon>
        <taxon>Viridiplantae</taxon>
        <taxon>Streptophyta</taxon>
        <taxon>Embryophyta</taxon>
        <taxon>Tracheophyta</taxon>
        <taxon>Spermatophyta</taxon>
        <taxon>Magnoliopsida</taxon>
        <taxon>eudicotyledons</taxon>
        <taxon>Gunneridae</taxon>
        <taxon>Pentapetalae</taxon>
        <taxon>rosids</taxon>
        <taxon>fabids</taxon>
        <taxon>Rosales</taxon>
        <taxon>Moraceae</taxon>
        <taxon>Ficeae</taxon>
        <taxon>Ficus</taxon>
    </lineage>
</organism>
<dbReference type="PANTHER" id="PTHR33018">
    <property type="entry name" value="OS10G0338966 PROTEIN-RELATED"/>
    <property type="match status" value="1"/>
</dbReference>
<evidence type="ECO:0000256" key="1">
    <source>
        <dbReference type="ARBA" id="ARBA00005234"/>
    </source>
</evidence>
<dbReference type="InterPro" id="IPR038765">
    <property type="entry name" value="Papain-like_cys_pep_sf"/>
</dbReference>
<comment type="caution">
    <text evidence="7">The sequence shown here is derived from an EMBL/GenBank/DDBJ whole genome shotgun (WGS) entry which is preliminary data.</text>
</comment>
<evidence type="ECO:0000256" key="5">
    <source>
        <dbReference type="SAM" id="Phobius"/>
    </source>
</evidence>
<dbReference type="AlphaFoldDB" id="A0AA88DZX6"/>
<dbReference type="InterPro" id="IPR058352">
    <property type="entry name" value="DUF8039"/>
</dbReference>
<evidence type="ECO:0000313" key="8">
    <source>
        <dbReference type="Proteomes" id="UP001187192"/>
    </source>
</evidence>
<keyword evidence="5" id="KW-1133">Transmembrane helix</keyword>
<dbReference type="PANTHER" id="PTHR33018:SF34">
    <property type="entry name" value="OS02G0472350 PROTEIN"/>
    <property type="match status" value="1"/>
</dbReference>
<dbReference type="SUPFAM" id="SSF54001">
    <property type="entry name" value="Cysteine proteinases"/>
    <property type="match status" value="1"/>
</dbReference>
<dbReference type="Proteomes" id="UP001187192">
    <property type="component" value="Unassembled WGS sequence"/>
</dbReference>
<proteinExistence type="inferred from homology"/>
<dbReference type="GO" id="GO:0006508">
    <property type="term" value="P:proteolysis"/>
    <property type="evidence" value="ECO:0007669"/>
    <property type="project" value="UniProtKB-KW"/>
</dbReference>
<name>A0AA88DZX6_FICCA</name>
<feature type="compositionally biased region" description="Basic residues" evidence="4">
    <location>
        <begin position="1"/>
        <end position="12"/>
    </location>
</feature>
<keyword evidence="8" id="KW-1185">Reference proteome</keyword>
<feature type="domain" description="Ubiquitin-like protease family profile" evidence="6">
    <location>
        <begin position="435"/>
        <end position="606"/>
    </location>
</feature>